<dbReference type="PANTHER" id="PTHR19879:SF9">
    <property type="entry name" value="TRANSCRIPTION INITIATION FACTOR TFIID SUBUNIT 5"/>
    <property type="match status" value="1"/>
</dbReference>
<sequence length="326" mass="37120">MKGGKKSKSKAKDQSAINNTEKTIKKPKNFDALQKCVQKVIRFWQRECNIKIVGWITDFDKMITRFTDSNGELKTMKGHVRPVRSVHFSPDGCTVVSGAYDETIRLWNVQSGKQILKLDTIYDVEYVQFSPDGKTIASCSLDSTLRLWDVKLGIEIKNIIIGEAIRKIRFSLDGNTILAYGYGNDIEIWNLVLGKKLWDAKTYKQEKIFQGHSNYVISAYSILDGQTIVSASLDKTVRLWDSKSAQQLQKIELFNEIRGLNVSPDGKTLLLFGLDRIIRLWDANSLKEIHSWKAHSSTITDTNFSSDNSTIVTSSCDNTIRLWRLR</sequence>
<keyword evidence="2" id="KW-0677">Repeat</keyword>
<dbReference type="InterPro" id="IPR020472">
    <property type="entry name" value="WD40_PAC1"/>
</dbReference>
<reference evidence="5 6" key="1">
    <citation type="journal article" date="2013" name="Curr. Biol.">
        <title>The Genome of the Foraminiferan Reticulomyxa filosa.</title>
        <authorList>
            <person name="Glockner G."/>
            <person name="Hulsmann N."/>
            <person name="Schleicher M."/>
            <person name="Noegel A.A."/>
            <person name="Eichinger L."/>
            <person name="Gallinger C."/>
            <person name="Pawlowski J."/>
            <person name="Sierra R."/>
            <person name="Euteneuer U."/>
            <person name="Pillet L."/>
            <person name="Moustafa A."/>
            <person name="Platzer M."/>
            <person name="Groth M."/>
            <person name="Szafranski K."/>
            <person name="Schliwa M."/>
        </authorList>
    </citation>
    <scope>NUCLEOTIDE SEQUENCE [LARGE SCALE GENOMIC DNA]</scope>
</reference>
<dbReference type="PANTHER" id="PTHR19879">
    <property type="entry name" value="TRANSCRIPTION INITIATION FACTOR TFIID"/>
    <property type="match status" value="1"/>
</dbReference>
<dbReference type="InterPro" id="IPR015943">
    <property type="entry name" value="WD40/YVTN_repeat-like_dom_sf"/>
</dbReference>
<evidence type="ECO:0000256" key="2">
    <source>
        <dbReference type="ARBA" id="ARBA00022737"/>
    </source>
</evidence>
<dbReference type="PROSITE" id="PS50082">
    <property type="entry name" value="WD_REPEATS_2"/>
    <property type="match status" value="5"/>
</dbReference>
<keyword evidence="1 3" id="KW-0853">WD repeat</keyword>
<dbReference type="Pfam" id="PF00400">
    <property type="entry name" value="WD40"/>
    <property type="match status" value="5"/>
</dbReference>
<feature type="repeat" description="WD" evidence="3">
    <location>
        <begin position="209"/>
        <end position="250"/>
    </location>
</feature>
<dbReference type="AlphaFoldDB" id="X6P6I8"/>
<evidence type="ECO:0000313" key="5">
    <source>
        <dbReference type="EMBL" id="ETO33796.1"/>
    </source>
</evidence>
<organism evidence="5 6">
    <name type="scientific">Reticulomyxa filosa</name>
    <dbReference type="NCBI Taxonomy" id="46433"/>
    <lineage>
        <taxon>Eukaryota</taxon>
        <taxon>Sar</taxon>
        <taxon>Rhizaria</taxon>
        <taxon>Retaria</taxon>
        <taxon>Foraminifera</taxon>
        <taxon>Monothalamids</taxon>
        <taxon>Reticulomyxidae</taxon>
        <taxon>Reticulomyxa</taxon>
    </lineage>
</organism>
<dbReference type="InterPro" id="IPR036322">
    <property type="entry name" value="WD40_repeat_dom_sf"/>
</dbReference>
<dbReference type="OrthoDB" id="346371at2759"/>
<evidence type="ECO:0000313" key="6">
    <source>
        <dbReference type="Proteomes" id="UP000023152"/>
    </source>
</evidence>
<dbReference type="CDD" id="cd00200">
    <property type="entry name" value="WD40"/>
    <property type="match status" value="1"/>
</dbReference>
<accession>X6P6I8</accession>
<dbReference type="InterPro" id="IPR019775">
    <property type="entry name" value="WD40_repeat_CS"/>
</dbReference>
<feature type="region of interest" description="Disordered" evidence="4">
    <location>
        <begin position="1"/>
        <end position="21"/>
    </location>
</feature>
<gene>
    <name evidence="5" type="ORF">RFI_03307</name>
</gene>
<evidence type="ECO:0000256" key="4">
    <source>
        <dbReference type="SAM" id="MobiDB-lite"/>
    </source>
</evidence>
<dbReference type="SUPFAM" id="SSF50978">
    <property type="entry name" value="WD40 repeat-like"/>
    <property type="match status" value="1"/>
</dbReference>
<feature type="repeat" description="WD" evidence="3">
    <location>
        <begin position="124"/>
        <end position="158"/>
    </location>
</feature>
<keyword evidence="6" id="KW-1185">Reference proteome</keyword>
<dbReference type="Proteomes" id="UP000023152">
    <property type="component" value="Unassembled WGS sequence"/>
</dbReference>
<dbReference type="InterPro" id="IPR001680">
    <property type="entry name" value="WD40_rpt"/>
</dbReference>
<dbReference type="PROSITE" id="PS00678">
    <property type="entry name" value="WD_REPEATS_1"/>
    <property type="match status" value="2"/>
</dbReference>
<proteinExistence type="predicted"/>
<dbReference type="EMBL" id="ASPP01003129">
    <property type="protein sequence ID" value="ETO33796.1"/>
    <property type="molecule type" value="Genomic_DNA"/>
</dbReference>
<evidence type="ECO:0000256" key="3">
    <source>
        <dbReference type="PROSITE-ProRule" id="PRU00221"/>
    </source>
</evidence>
<protein>
    <submittedName>
        <fullName evidence="5">Uncharacterized protein</fullName>
    </submittedName>
</protein>
<evidence type="ECO:0000256" key="1">
    <source>
        <dbReference type="ARBA" id="ARBA00022574"/>
    </source>
</evidence>
<dbReference type="PRINTS" id="PR00320">
    <property type="entry name" value="GPROTEINBRPT"/>
</dbReference>
<dbReference type="SMART" id="SM00320">
    <property type="entry name" value="WD40"/>
    <property type="match status" value="6"/>
</dbReference>
<dbReference type="Gene3D" id="2.130.10.10">
    <property type="entry name" value="YVTN repeat-like/Quinoprotein amine dehydrogenase"/>
    <property type="match status" value="2"/>
</dbReference>
<name>X6P6I8_RETFI</name>
<feature type="repeat" description="WD" evidence="3">
    <location>
        <begin position="76"/>
        <end position="117"/>
    </location>
</feature>
<comment type="caution">
    <text evidence="5">The sequence shown here is derived from an EMBL/GenBank/DDBJ whole genome shotgun (WGS) entry which is preliminary data.</text>
</comment>
<feature type="repeat" description="WD" evidence="3">
    <location>
        <begin position="292"/>
        <end position="326"/>
    </location>
</feature>
<feature type="repeat" description="WD" evidence="3">
    <location>
        <begin position="255"/>
        <end position="291"/>
    </location>
</feature>
<dbReference type="PROSITE" id="PS50294">
    <property type="entry name" value="WD_REPEATS_REGION"/>
    <property type="match status" value="4"/>
</dbReference>